<proteinExistence type="predicted"/>
<dbReference type="EMBL" id="JARBDR010000793">
    <property type="protein sequence ID" value="KAJ8307012.1"/>
    <property type="molecule type" value="Genomic_DNA"/>
</dbReference>
<dbReference type="PANTHER" id="PTHR33480">
    <property type="entry name" value="SET DOMAIN-CONTAINING PROTEIN-RELATED"/>
    <property type="match status" value="1"/>
</dbReference>
<feature type="compositionally biased region" description="Acidic residues" evidence="1">
    <location>
        <begin position="133"/>
        <end position="147"/>
    </location>
</feature>
<dbReference type="PANTHER" id="PTHR33480:SF1">
    <property type="entry name" value="TYR RECOMBINASE DOMAIN-CONTAINING PROTEIN"/>
    <property type="match status" value="1"/>
</dbReference>
<sequence>MQKDVQMLIKLRENPAVQPKRDYFFARPLDAKTPFYENVAIRKHTMLCGAKQPELMTSTGLRKQQGTIEQQQYILANFMGHDLQVHREFYRLPDNYFEVAKVTKILHAINDGRISEFKGKDYNSIIINNDEKVEFEEDDTDEIEDEEAKSNQA</sequence>
<protein>
    <submittedName>
        <fullName evidence="2">Uncharacterized protein</fullName>
    </submittedName>
</protein>
<dbReference type="Proteomes" id="UP001217089">
    <property type="component" value="Unassembled WGS sequence"/>
</dbReference>
<keyword evidence="3" id="KW-1185">Reference proteome</keyword>
<gene>
    <name evidence="2" type="ORF">KUTeg_015096</name>
</gene>
<organism evidence="2 3">
    <name type="scientific">Tegillarca granosa</name>
    <name type="common">Malaysian cockle</name>
    <name type="synonym">Anadara granosa</name>
    <dbReference type="NCBI Taxonomy" id="220873"/>
    <lineage>
        <taxon>Eukaryota</taxon>
        <taxon>Metazoa</taxon>
        <taxon>Spiralia</taxon>
        <taxon>Lophotrochozoa</taxon>
        <taxon>Mollusca</taxon>
        <taxon>Bivalvia</taxon>
        <taxon>Autobranchia</taxon>
        <taxon>Pteriomorphia</taxon>
        <taxon>Arcoida</taxon>
        <taxon>Arcoidea</taxon>
        <taxon>Arcidae</taxon>
        <taxon>Tegillarca</taxon>
    </lineage>
</organism>
<comment type="caution">
    <text evidence="2">The sequence shown here is derived from an EMBL/GenBank/DDBJ whole genome shotgun (WGS) entry which is preliminary data.</text>
</comment>
<accession>A0ABQ9EP46</accession>
<evidence type="ECO:0000313" key="3">
    <source>
        <dbReference type="Proteomes" id="UP001217089"/>
    </source>
</evidence>
<name>A0ABQ9EP46_TEGGR</name>
<evidence type="ECO:0000313" key="2">
    <source>
        <dbReference type="EMBL" id="KAJ8307012.1"/>
    </source>
</evidence>
<evidence type="ECO:0000256" key="1">
    <source>
        <dbReference type="SAM" id="MobiDB-lite"/>
    </source>
</evidence>
<reference evidence="2 3" key="1">
    <citation type="submission" date="2022-12" db="EMBL/GenBank/DDBJ databases">
        <title>Chromosome-level genome of Tegillarca granosa.</title>
        <authorList>
            <person name="Kim J."/>
        </authorList>
    </citation>
    <scope>NUCLEOTIDE SEQUENCE [LARGE SCALE GENOMIC DNA]</scope>
    <source>
        <strain evidence="2">Teg-2019</strain>
        <tissue evidence="2">Adductor muscle</tissue>
    </source>
</reference>
<feature type="region of interest" description="Disordered" evidence="1">
    <location>
        <begin position="133"/>
        <end position="153"/>
    </location>
</feature>